<dbReference type="OrthoDB" id="4590707at2759"/>
<organism evidence="2 3">
    <name type="scientific">Massarina eburnea CBS 473.64</name>
    <dbReference type="NCBI Taxonomy" id="1395130"/>
    <lineage>
        <taxon>Eukaryota</taxon>
        <taxon>Fungi</taxon>
        <taxon>Dikarya</taxon>
        <taxon>Ascomycota</taxon>
        <taxon>Pezizomycotina</taxon>
        <taxon>Dothideomycetes</taxon>
        <taxon>Pleosporomycetidae</taxon>
        <taxon>Pleosporales</taxon>
        <taxon>Massarineae</taxon>
        <taxon>Massarinaceae</taxon>
        <taxon>Massarina</taxon>
    </lineage>
</organism>
<accession>A0A6A6SJA6</accession>
<dbReference type="AlphaFoldDB" id="A0A6A6SJA6"/>
<protein>
    <recommendedName>
        <fullName evidence="4">Cylicin I</fullName>
    </recommendedName>
</protein>
<proteinExistence type="predicted"/>
<evidence type="ECO:0008006" key="4">
    <source>
        <dbReference type="Google" id="ProtNLM"/>
    </source>
</evidence>
<gene>
    <name evidence="2" type="ORF">P280DRAFT_486002</name>
</gene>
<evidence type="ECO:0000313" key="3">
    <source>
        <dbReference type="Proteomes" id="UP000799753"/>
    </source>
</evidence>
<feature type="compositionally biased region" description="Basic and acidic residues" evidence="1">
    <location>
        <begin position="79"/>
        <end position="167"/>
    </location>
</feature>
<feature type="compositionally biased region" description="Polar residues" evidence="1">
    <location>
        <begin position="168"/>
        <end position="181"/>
    </location>
</feature>
<reference evidence="2" key="1">
    <citation type="journal article" date="2020" name="Stud. Mycol.">
        <title>101 Dothideomycetes genomes: a test case for predicting lifestyles and emergence of pathogens.</title>
        <authorList>
            <person name="Haridas S."/>
            <person name="Albert R."/>
            <person name="Binder M."/>
            <person name="Bloem J."/>
            <person name="Labutti K."/>
            <person name="Salamov A."/>
            <person name="Andreopoulos B."/>
            <person name="Baker S."/>
            <person name="Barry K."/>
            <person name="Bills G."/>
            <person name="Bluhm B."/>
            <person name="Cannon C."/>
            <person name="Castanera R."/>
            <person name="Culley D."/>
            <person name="Daum C."/>
            <person name="Ezra D."/>
            <person name="Gonzalez J."/>
            <person name="Henrissat B."/>
            <person name="Kuo A."/>
            <person name="Liang C."/>
            <person name="Lipzen A."/>
            <person name="Lutzoni F."/>
            <person name="Magnuson J."/>
            <person name="Mondo S."/>
            <person name="Nolan M."/>
            <person name="Ohm R."/>
            <person name="Pangilinan J."/>
            <person name="Park H.-J."/>
            <person name="Ramirez L."/>
            <person name="Alfaro M."/>
            <person name="Sun H."/>
            <person name="Tritt A."/>
            <person name="Yoshinaga Y."/>
            <person name="Zwiers L.-H."/>
            <person name="Turgeon B."/>
            <person name="Goodwin S."/>
            <person name="Spatafora J."/>
            <person name="Crous P."/>
            <person name="Grigoriev I."/>
        </authorList>
    </citation>
    <scope>NUCLEOTIDE SEQUENCE</scope>
    <source>
        <strain evidence="2">CBS 473.64</strain>
    </source>
</reference>
<name>A0A6A6SJA6_9PLEO</name>
<feature type="compositionally biased region" description="Basic and acidic residues" evidence="1">
    <location>
        <begin position="182"/>
        <end position="201"/>
    </location>
</feature>
<dbReference type="EMBL" id="MU006776">
    <property type="protein sequence ID" value="KAF2646304.1"/>
    <property type="molecule type" value="Genomic_DNA"/>
</dbReference>
<sequence>MSFARSAALRASSLARCARTARIVRAAELQQPWQRTIQRRTYASAHGGEAVKKSDLPWAVGAVVSTVVGLYVVVNQDTGGHHDEHHDEAHEEHEESQEESKEDQPEEKAEDKSEDKPEKKSDEKAENKPEKSDDKSEEKKDKKDESKDNESSPDDSDKPTPRKDSKSQNETSGKQEGLSNTDTKHSTQIDQDDQKSKKGEGSAETAKLKGTVSTDRPQAENKEERGQSKSDKN</sequence>
<keyword evidence="3" id="KW-1185">Reference proteome</keyword>
<evidence type="ECO:0000313" key="2">
    <source>
        <dbReference type="EMBL" id="KAF2646304.1"/>
    </source>
</evidence>
<feature type="compositionally biased region" description="Basic and acidic residues" evidence="1">
    <location>
        <begin position="217"/>
        <end position="233"/>
    </location>
</feature>
<feature type="region of interest" description="Disordered" evidence="1">
    <location>
        <begin position="77"/>
        <end position="233"/>
    </location>
</feature>
<dbReference type="Proteomes" id="UP000799753">
    <property type="component" value="Unassembled WGS sequence"/>
</dbReference>
<evidence type="ECO:0000256" key="1">
    <source>
        <dbReference type="SAM" id="MobiDB-lite"/>
    </source>
</evidence>